<gene>
    <name evidence="8" type="ORF">Tsubulata_016861</name>
</gene>
<evidence type="ECO:0000313" key="9">
    <source>
        <dbReference type="Proteomes" id="UP001141552"/>
    </source>
</evidence>
<dbReference type="AlphaFoldDB" id="A0A9Q0FZX3"/>
<keyword evidence="2 5" id="KW-0812">Transmembrane</keyword>
<dbReference type="EMBL" id="JAKUCV010003328">
    <property type="protein sequence ID" value="KAJ4839406.1"/>
    <property type="molecule type" value="Genomic_DNA"/>
</dbReference>
<feature type="transmembrane region" description="Helical" evidence="6">
    <location>
        <begin position="119"/>
        <end position="145"/>
    </location>
</feature>
<evidence type="ECO:0000256" key="1">
    <source>
        <dbReference type="ARBA" id="ARBA00004141"/>
    </source>
</evidence>
<keyword evidence="3 6" id="KW-1133">Transmembrane helix</keyword>
<sequence length="277" mass="31167">MAILAEMDSLFLHSHPLSTFFIMFFSVYLAAYLIVFRNWGSNHRKEATSCFMSLFHGSPAVIMAIHALLNSKNSRDFASANSALHDRVLEFSMAYFLMDLLHYLVFVPHDVLFILHHLATLYVLATCRYVVHHGAYGILLLLILAEITSPVQNTWSIARFRKVDVPAAAKLYEFLSPRFYVFYSVVRGVLGPICVFKMVVFFVSGAASALLHLMYATVTQQMDGSHLSGGFSNLAADPVIQGAYQLRQVYDTDFALAVVCNTILSRIKDFLQFQLSL</sequence>
<keyword evidence="4 5" id="KW-0472">Membrane</keyword>
<evidence type="ECO:0000256" key="3">
    <source>
        <dbReference type="ARBA" id="ARBA00022989"/>
    </source>
</evidence>
<dbReference type="InterPro" id="IPR006634">
    <property type="entry name" value="TLC-dom"/>
</dbReference>
<evidence type="ECO:0000256" key="4">
    <source>
        <dbReference type="ARBA" id="ARBA00023136"/>
    </source>
</evidence>
<dbReference type="GO" id="GO:0016020">
    <property type="term" value="C:membrane"/>
    <property type="evidence" value="ECO:0007669"/>
    <property type="project" value="UniProtKB-SubCell"/>
</dbReference>
<name>A0A9Q0FZX3_9ROSI</name>
<dbReference type="OrthoDB" id="336885at2759"/>
<dbReference type="PANTHER" id="PTHR31766:SF8">
    <property type="entry name" value="TLC DOMAIN-CONTAINING PROTEIN"/>
    <property type="match status" value="1"/>
</dbReference>
<evidence type="ECO:0000256" key="6">
    <source>
        <dbReference type="SAM" id="Phobius"/>
    </source>
</evidence>
<dbReference type="Proteomes" id="UP001141552">
    <property type="component" value="Unassembled WGS sequence"/>
</dbReference>
<dbReference type="PANTHER" id="PTHR31766">
    <property type="entry name" value="GLABROUS1 ENHANCER-BINDING PROTEIN-LIKE 2"/>
    <property type="match status" value="1"/>
</dbReference>
<comment type="caution">
    <text evidence="8">The sequence shown here is derived from an EMBL/GenBank/DDBJ whole genome shotgun (WGS) entry which is preliminary data.</text>
</comment>
<evidence type="ECO:0000256" key="2">
    <source>
        <dbReference type="ARBA" id="ARBA00022692"/>
    </source>
</evidence>
<evidence type="ECO:0000259" key="7">
    <source>
        <dbReference type="PROSITE" id="PS50922"/>
    </source>
</evidence>
<feature type="transmembrane region" description="Helical" evidence="6">
    <location>
        <begin position="189"/>
        <end position="213"/>
    </location>
</feature>
<dbReference type="InterPro" id="IPR040327">
    <property type="entry name" value="At5g14285-like"/>
</dbReference>
<feature type="transmembrane region" description="Helical" evidence="6">
    <location>
        <begin position="51"/>
        <end position="69"/>
    </location>
</feature>
<dbReference type="PROSITE" id="PS50922">
    <property type="entry name" value="TLC"/>
    <property type="match status" value="1"/>
</dbReference>
<reference evidence="8" key="1">
    <citation type="submission" date="2022-02" db="EMBL/GenBank/DDBJ databases">
        <authorList>
            <person name="Henning P.M."/>
            <person name="McCubbin A.G."/>
            <person name="Shore J.S."/>
        </authorList>
    </citation>
    <scope>NUCLEOTIDE SEQUENCE</scope>
    <source>
        <strain evidence="8">F60SS</strain>
        <tissue evidence="8">Leaves</tissue>
    </source>
</reference>
<reference evidence="8" key="2">
    <citation type="journal article" date="2023" name="Plants (Basel)">
        <title>Annotation of the Turnera subulata (Passifloraceae) Draft Genome Reveals the S-Locus Evolved after the Divergence of Turneroideae from Passifloroideae in a Stepwise Manner.</title>
        <authorList>
            <person name="Henning P.M."/>
            <person name="Roalson E.H."/>
            <person name="Mir W."/>
            <person name="McCubbin A.G."/>
            <person name="Shore J.S."/>
        </authorList>
    </citation>
    <scope>NUCLEOTIDE SEQUENCE</scope>
    <source>
        <strain evidence="8">F60SS</strain>
    </source>
</reference>
<accession>A0A9Q0FZX3</accession>
<protein>
    <recommendedName>
        <fullName evidence="7">TLC domain-containing protein</fullName>
    </recommendedName>
</protein>
<evidence type="ECO:0000313" key="8">
    <source>
        <dbReference type="EMBL" id="KAJ4839406.1"/>
    </source>
</evidence>
<dbReference type="SMART" id="SM00724">
    <property type="entry name" value="TLC"/>
    <property type="match status" value="1"/>
</dbReference>
<evidence type="ECO:0000256" key="5">
    <source>
        <dbReference type="PROSITE-ProRule" id="PRU00205"/>
    </source>
</evidence>
<comment type="subcellular location">
    <subcellularLocation>
        <location evidence="1">Membrane</location>
        <topology evidence="1">Multi-pass membrane protein</topology>
    </subcellularLocation>
</comment>
<feature type="transmembrane region" description="Helical" evidence="6">
    <location>
        <begin position="20"/>
        <end position="39"/>
    </location>
</feature>
<dbReference type="Pfam" id="PF03798">
    <property type="entry name" value="TRAM_LAG1_CLN8"/>
    <property type="match status" value="1"/>
</dbReference>
<proteinExistence type="predicted"/>
<keyword evidence="9" id="KW-1185">Reference proteome</keyword>
<organism evidence="8 9">
    <name type="scientific">Turnera subulata</name>
    <dbReference type="NCBI Taxonomy" id="218843"/>
    <lineage>
        <taxon>Eukaryota</taxon>
        <taxon>Viridiplantae</taxon>
        <taxon>Streptophyta</taxon>
        <taxon>Embryophyta</taxon>
        <taxon>Tracheophyta</taxon>
        <taxon>Spermatophyta</taxon>
        <taxon>Magnoliopsida</taxon>
        <taxon>eudicotyledons</taxon>
        <taxon>Gunneridae</taxon>
        <taxon>Pentapetalae</taxon>
        <taxon>rosids</taxon>
        <taxon>fabids</taxon>
        <taxon>Malpighiales</taxon>
        <taxon>Passifloraceae</taxon>
        <taxon>Turnera</taxon>
    </lineage>
</organism>
<feature type="domain" description="TLC" evidence="7">
    <location>
        <begin position="42"/>
        <end position="228"/>
    </location>
</feature>